<keyword evidence="3" id="KW-1185">Reference proteome</keyword>
<accession>A0A1G4TR38</accession>
<dbReference type="RefSeq" id="WP_090676534.1">
    <property type="nucleotide sequence ID" value="NZ_FMTT01000062.1"/>
</dbReference>
<evidence type="ECO:0000256" key="1">
    <source>
        <dbReference type="SAM" id="MobiDB-lite"/>
    </source>
</evidence>
<sequence length="292" mass="31167">MIEFSTRTSPAIYYKTLSPGQSLEAANVTPRTFSLAVGGLSDNAIYDADGAVSSYSRKKLPGSISLSSGKRMVVTNTDSKAYEVSGPYDGFTFSDRAKPASFTRTLSSGQSLKATNTSPKSFNVSLSGTYDYAEHRGTGQVVAYGRSQRLSSNLIGAANYLNVTNTGASPVEIVGPYDAFSVVDLNHPALISRMLNPGQSLEASNTTAYTANVTLEGTHDYALFNSSGISSYARTQKPANKMVDSSERLAVTNTGGESFSRFSGPTRRSPSPIVRSPLRLKRCSRPAKASMR</sequence>
<protein>
    <submittedName>
        <fullName evidence="2">Uncharacterized protein</fullName>
    </submittedName>
</protein>
<gene>
    <name evidence="2" type="ORF">SAMN04487970_106219</name>
</gene>
<feature type="compositionally biased region" description="Basic residues" evidence="1">
    <location>
        <begin position="278"/>
        <end position="292"/>
    </location>
</feature>
<dbReference type="OrthoDB" id="41445at2"/>
<feature type="region of interest" description="Disordered" evidence="1">
    <location>
        <begin position="254"/>
        <end position="292"/>
    </location>
</feature>
<dbReference type="Proteomes" id="UP000198601">
    <property type="component" value="Unassembled WGS sequence"/>
</dbReference>
<reference evidence="3" key="1">
    <citation type="submission" date="2016-10" db="EMBL/GenBank/DDBJ databases">
        <authorList>
            <person name="Varghese N."/>
            <person name="Submissions S."/>
        </authorList>
    </citation>
    <scope>NUCLEOTIDE SEQUENCE [LARGE SCALE GENOMIC DNA]</scope>
    <source>
        <strain evidence="3">CGMCC 1.8946</strain>
    </source>
</reference>
<feature type="compositionally biased region" description="Polar residues" evidence="1">
    <location>
        <begin position="254"/>
        <end position="269"/>
    </location>
</feature>
<evidence type="ECO:0000313" key="2">
    <source>
        <dbReference type="EMBL" id="SCW83717.1"/>
    </source>
</evidence>
<proteinExistence type="predicted"/>
<dbReference type="EMBL" id="FMTT01000062">
    <property type="protein sequence ID" value="SCW83717.1"/>
    <property type="molecule type" value="Genomic_DNA"/>
</dbReference>
<dbReference type="STRING" id="624147.SAMN04487970_106219"/>
<evidence type="ECO:0000313" key="3">
    <source>
        <dbReference type="Proteomes" id="UP000198601"/>
    </source>
</evidence>
<organism evidence="2 3">
    <name type="scientific">Paenibacillus tianmuensis</name>
    <dbReference type="NCBI Taxonomy" id="624147"/>
    <lineage>
        <taxon>Bacteria</taxon>
        <taxon>Bacillati</taxon>
        <taxon>Bacillota</taxon>
        <taxon>Bacilli</taxon>
        <taxon>Bacillales</taxon>
        <taxon>Paenibacillaceae</taxon>
        <taxon>Paenibacillus</taxon>
    </lineage>
</organism>
<name>A0A1G4TR38_9BACL</name>
<dbReference type="AlphaFoldDB" id="A0A1G4TR38"/>